<dbReference type="Proteomes" id="UP001274896">
    <property type="component" value="Unassembled WGS sequence"/>
</dbReference>
<dbReference type="GO" id="GO:0003676">
    <property type="term" value="F:nucleic acid binding"/>
    <property type="evidence" value="ECO:0007669"/>
    <property type="project" value="InterPro"/>
</dbReference>
<dbReference type="EMBL" id="JAUCMX010000004">
    <property type="protein sequence ID" value="KAK3548964.1"/>
    <property type="molecule type" value="Genomic_DNA"/>
</dbReference>
<keyword evidence="4" id="KW-1185">Reference proteome</keyword>
<dbReference type="Gene3D" id="3.30.420.10">
    <property type="entry name" value="Ribonuclease H-like superfamily/Ribonuclease H"/>
    <property type="match status" value="1"/>
</dbReference>
<dbReference type="Pfam" id="PF13358">
    <property type="entry name" value="DDE_3"/>
    <property type="match status" value="1"/>
</dbReference>
<evidence type="ECO:0000313" key="3">
    <source>
        <dbReference type="EMBL" id="KAK3548964.1"/>
    </source>
</evidence>
<protein>
    <recommendedName>
        <fullName evidence="2">Tc1-like transposase DDE domain-containing protein</fullName>
    </recommendedName>
</protein>
<organism evidence="3 4">
    <name type="scientific">Hemibagrus guttatus</name>
    <dbReference type="NCBI Taxonomy" id="175788"/>
    <lineage>
        <taxon>Eukaryota</taxon>
        <taxon>Metazoa</taxon>
        <taxon>Chordata</taxon>
        <taxon>Craniata</taxon>
        <taxon>Vertebrata</taxon>
        <taxon>Euteleostomi</taxon>
        <taxon>Actinopterygii</taxon>
        <taxon>Neopterygii</taxon>
        <taxon>Teleostei</taxon>
        <taxon>Ostariophysi</taxon>
        <taxon>Siluriformes</taxon>
        <taxon>Bagridae</taxon>
        <taxon>Hemibagrus</taxon>
    </lineage>
</organism>
<accession>A0AAE0RD26</accession>
<feature type="compositionally biased region" description="Polar residues" evidence="1">
    <location>
        <begin position="14"/>
        <end position="28"/>
    </location>
</feature>
<evidence type="ECO:0000313" key="4">
    <source>
        <dbReference type="Proteomes" id="UP001274896"/>
    </source>
</evidence>
<reference evidence="3" key="1">
    <citation type="submission" date="2023-06" db="EMBL/GenBank/DDBJ databases">
        <title>Male Hemibagrus guttatus genome.</title>
        <authorList>
            <person name="Bian C."/>
        </authorList>
    </citation>
    <scope>NUCLEOTIDE SEQUENCE</scope>
    <source>
        <strain evidence="3">Male_cb2023</strain>
        <tissue evidence="3">Muscle</tissue>
    </source>
</reference>
<dbReference type="AlphaFoldDB" id="A0AAE0RD26"/>
<gene>
    <name evidence="3" type="ORF">QTP70_022657</name>
</gene>
<feature type="domain" description="Tc1-like transposase DDE" evidence="2">
    <location>
        <begin position="39"/>
        <end position="89"/>
    </location>
</feature>
<evidence type="ECO:0000259" key="2">
    <source>
        <dbReference type="Pfam" id="PF13358"/>
    </source>
</evidence>
<proteinExistence type="predicted"/>
<dbReference type="InterPro" id="IPR038717">
    <property type="entry name" value="Tc1-like_DDE_dom"/>
</dbReference>
<evidence type="ECO:0000256" key="1">
    <source>
        <dbReference type="SAM" id="MobiDB-lite"/>
    </source>
</evidence>
<feature type="region of interest" description="Disordered" evidence="1">
    <location>
        <begin position="1"/>
        <end position="39"/>
    </location>
</feature>
<dbReference type="InterPro" id="IPR036397">
    <property type="entry name" value="RNaseH_sf"/>
</dbReference>
<name>A0AAE0RD26_9TELE</name>
<comment type="caution">
    <text evidence="3">The sequence shown here is derived from an EMBL/GenBank/DDBJ whole genome shotgun (WGS) entry which is preliminary data.</text>
</comment>
<sequence length="139" mass="15746">MRSSRGLQRIDGEASQSTADTASGNPDTLTPHPNKLPQDNVQCHKAKMVQEWFHMHNNKFEVLAWPPNSTDLSPIKHLWDVLDKQVQSMEATPCNLQDLNDLLLTSWCQIPQLTFRDLVESMPQRVRAVLAAKEGPAQY</sequence>